<dbReference type="EMBL" id="UINC01207136">
    <property type="protein sequence ID" value="SVE29105.1"/>
    <property type="molecule type" value="Genomic_DNA"/>
</dbReference>
<dbReference type="InterPro" id="IPR003331">
    <property type="entry name" value="UDP_GlcNAc_Epimerase_2_dom"/>
</dbReference>
<dbReference type="Gene3D" id="3.40.50.2000">
    <property type="entry name" value="Glycogen Phosphorylase B"/>
    <property type="match status" value="1"/>
</dbReference>
<protein>
    <recommendedName>
        <fullName evidence="1">UDP-N-acetylglucosamine 2-epimerase domain-containing protein</fullName>
    </recommendedName>
</protein>
<evidence type="ECO:0000259" key="1">
    <source>
        <dbReference type="Pfam" id="PF02350"/>
    </source>
</evidence>
<gene>
    <name evidence="2" type="ORF">METZ01_LOCUS481959</name>
</gene>
<accession>A0A383CBS1</accession>
<dbReference type="Pfam" id="PF02350">
    <property type="entry name" value="Epimerase_2"/>
    <property type="match status" value="1"/>
</dbReference>
<organism evidence="2">
    <name type="scientific">marine metagenome</name>
    <dbReference type="NCBI Taxonomy" id="408172"/>
    <lineage>
        <taxon>unclassified sequences</taxon>
        <taxon>metagenomes</taxon>
        <taxon>ecological metagenomes</taxon>
    </lineage>
</organism>
<dbReference type="AlphaFoldDB" id="A0A383CBS1"/>
<reference evidence="2" key="1">
    <citation type="submission" date="2018-05" db="EMBL/GenBank/DDBJ databases">
        <authorList>
            <person name="Lanie J.A."/>
            <person name="Ng W.-L."/>
            <person name="Kazmierczak K.M."/>
            <person name="Andrzejewski T.M."/>
            <person name="Davidsen T.M."/>
            <person name="Wayne K.J."/>
            <person name="Tettelin H."/>
            <person name="Glass J.I."/>
            <person name="Rusch D."/>
            <person name="Podicherti R."/>
            <person name="Tsui H.-C.T."/>
            <person name="Winkler M.E."/>
        </authorList>
    </citation>
    <scope>NUCLEOTIDE SEQUENCE</scope>
</reference>
<evidence type="ECO:0000313" key="2">
    <source>
        <dbReference type="EMBL" id="SVE29105.1"/>
    </source>
</evidence>
<dbReference type="PANTHER" id="PTHR43174">
    <property type="entry name" value="UDP-N-ACETYLGLUCOSAMINE 2-EPIMERASE"/>
    <property type="match status" value="1"/>
</dbReference>
<feature type="non-terminal residue" evidence="2">
    <location>
        <position position="144"/>
    </location>
</feature>
<sequence length="144" mass="16064">MHNICFITSGRADYDLLSPLMKRVNTSKKLNLQLVVSGSHFMDSQGLTIQRIIEDGFEIHKEIKFAEGSTRNQIIRNLSSSIYDYSGALLDLKPDAVVLLGDRYEIFGAAISAFINNIPIIHLHGGELTLSAQDDAFRHSITKM</sequence>
<proteinExistence type="predicted"/>
<feature type="domain" description="UDP-N-acetylglucosamine 2-epimerase" evidence="1">
    <location>
        <begin position="23"/>
        <end position="144"/>
    </location>
</feature>
<dbReference type="InterPro" id="IPR029767">
    <property type="entry name" value="WecB-like"/>
</dbReference>
<dbReference type="PANTHER" id="PTHR43174:SF3">
    <property type="entry name" value="UDP-N-ACETYLGLUCOSAMINE 2-EPIMERASE"/>
    <property type="match status" value="1"/>
</dbReference>
<feature type="non-terminal residue" evidence="2">
    <location>
        <position position="1"/>
    </location>
</feature>
<dbReference type="SUPFAM" id="SSF53756">
    <property type="entry name" value="UDP-Glycosyltransferase/glycogen phosphorylase"/>
    <property type="match status" value="1"/>
</dbReference>
<name>A0A383CBS1_9ZZZZ</name>